<evidence type="ECO:0000256" key="5">
    <source>
        <dbReference type="RuleBase" id="RU000660"/>
    </source>
</evidence>
<protein>
    <recommendedName>
        <fullName evidence="4 6">50S ribosomal protein L17</fullName>
    </recommendedName>
</protein>
<dbReference type="Pfam" id="PF01196">
    <property type="entry name" value="Ribosomal_L17"/>
    <property type="match status" value="1"/>
</dbReference>
<dbReference type="Proteomes" id="UP000229112">
    <property type="component" value="Unassembled WGS sequence"/>
</dbReference>
<comment type="caution">
    <text evidence="7">The sequence shown here is derived from an EMBL/GenBank/DDBJ whole genome shotgun (WGS) entry which is preliminary data.</text>
</comment>
<dbReference type="InterPro" id="IPR036373">
    <property type="entry name" value="Ribosomal_bL17_sf"/>
</dbReference>
<keyword evidence="2 5" id="KW-0689">Ribosomal protein</keyword>
<name>A0A2M6WJM2_9BACT</name>
<reference evidence="8" key="1">
    <citation type="submission" date="2017-09" db="EMBL/GenBank/DDBJ databases">
        <title>Depth-based differentiation of microbial function through sediment-hosted aquifers and enrichment of novel symbionts in the deep terrestrial subsurface.</title>
        <authorList>
            <person name="Probst A.J."/>
            <person name="Ladd B."/>
            <person name="Jarett J.K."/>
            <person name="Geller-Mcgrath D.E."/>
            <person name="Sieber C.M.K."/>
            <person name="Emerson J.B."/>
            <person name="Anantharaman K."/>
            <person name="Thomas B.C."/>
            <person name="Malmstrom R."/>
            <person name="Stieglmeier M."/>
            <person name="Klingl A."/>
            <person name="Woyke T."/>
            <person name="Ryan C.M."/>
            <person name="Banfield J.F."/>
        </authorList>
    </citation>
    <scope>NUCLEOTIDE SEQUENCE [LARGE SCALE GENOMIC DNA]</scope>
</reference>
<keyword evidence="3 5" id="KW-0687">Ribonucleoprotein</keyword>
<evidence type="ECO:0000313" key="7">
    <source>
        <dbReference type="EMBL" id="PIT92976.1"/>
    </source>
</evidence>
<accession>A0A2M6WJM2</accession>
<dbReference type="EMBL" id="PFAY01000023">
    <property type="protein sequence ID" value="PIT92976.1"/>
    <property type="molecule type" value="Genomic_DNA"/>
</dbReference>
<dbReference type="NCBIfam" id="TIGR00059">
    <property type="entry name" value="L17"/>
    <property type="match status" value="1"/>
</dbReference>
<evidence type="ECO:0000256" key="6">
    <source>
        <dbReference type="RuleBase" id="RU000661"/>
    </source>
</evidence>
<dbReference type="GO" id="GO:0022625">
    <property type="term" value="C:cytosolic large ribosomal subunit"/>
    <property type="evidence" value="ECO:0007669"/>
    <property type="project" value="TreeGrafter"/>
</dbReference>
<evidence type="ECO:0000256" key="3">
    <source>
        <dbReference type="ARBA" id="ARBA00023274"/>
    </source>
</evidence>
<dbReference type="AlphaFoldDB" id="A0A2M6WJM2"/>
<dbReference type="GO" id="GO:0006412">
    <property type="term" value="P:translation"/>
    <property type="evidence" value="ECO:0007669"/>
    <property type="project" value="InterPro"/>
</dbReference>
<comment type="similarity">
    <text evidence="1 5">Belongs to the bacterial ribosomal protein bL17 family.</text>
</comment>
<gene>
    <name evidence="7" type="ORF">COU06_02505</name>
</gene>
<organism evidence="7 8">
    <name type="scientific">Candidatus Harrisonbacteria bacterium CG10_big_fil_rev_8_21_14_0_10_38_8</name>
    <dbReference type="NCBI Taxonomy" id="1974582"/>
    <lineage>
        <taxon>Bacteria</taxon>
        <taxon>Candidatus Harrisoniibacteriota</taxon>
    </lineage>
</organism>
<proteinExistence type="inferred from homology"/>
<dbReference type="SUPFAM" id="SSF64263">
    <property type="entry name" value="Prokaryotic ribosomal protein L17"/>
    <property type="match status" value="1"/>
</dbReference>
<dbReference type="PANTHER" id="PTHR14413">
    <property type="entry name" value="RIBOSOMAL PROTEIN L17"/>
    <property type="match status" value="1"/>
</dbReference>
<dbReference type="PANTHER" id="PTHR14413:SF16">
    <property type="entry name" value="LARGE RIBOSOMAL SUBUNIT PROTEIN BL17M"/>
    <property type="match status" value="1"/>
</dbReference>
<evidence type="ECO:0000256" key="1">
    <source>
        <dbReference type="ARBA" id="ARBA00008777"/>
    </source>
</evidence>
<sequence length="113" mass="13177">MPATRKFHRKKGQRVAFRKSLVSNLISKEKMTTTVARAKEIRPIIERYVTLAKKNELAQLRLLLSKLPKKEANKLFYEIAPRYMDRKGGYTRIIKTSLTRKRDAAELAVIEFV</sequence>
<dbReference type="InterPro" id="IPR000456">
    <property type="entry name" value="Ribosomal_bL17"/>
</dbReference>
<evidence type="ECO:0000256" key="4">
    <source>
        <dbReference type="ARBA" id="ARBA00035494"/>
    </source>
</evidence>
<dbReference type="Gene3D" id="3.90.1030.10">
    <property type="entry name" value="Ribosomal protein L17"/>
    <property type="match status" value="1"/>
</dbReference>
<evidence type="ECO:0000313" key="8">
    <source>
        <dbReference type="Proteomes" id="UP000229112"/>
    </source>
</evidence>
<evidence type="ECO:0000256" key="2">
    <source>
        <dbReference type="ARBA" id="ARBA00022980"/>
    </source>
</evidence>
<dbReference type="GO" id="GO:0003735">
    <property type="term" value="F:structural constituent of ribosome"/>
    <property type="evidence" value="ECO:0007669"/>
    <property type="project" value="InterPro"/>
</dbReference>